<dbReference type="Gene3D" id="4.10.240.10">
    <property type="entry name" value="Zn(2)-C6 fungal-type DNA-binding domain"/>
    <property type="match status" value="1"/>
</dbReference>
<gene>
    <name evidence="9" type="ORF">EDD36DRAFT_466232</name>
</gene>
<feature type="region of interest" description="Disordered" evidence="7">
    <location>
        <begin position="420"/>
        <end position="441"/>
    </location>
</feature>
<dbReference type="SMART" id="SM00066">
    <property type="entry name" value="GAL4"/>
    <property type="match status" value="1"/>
</dbReference>
<dbReference type="InterPro" id="IPR052360">
    <property type="entry name" value="Transcr_Regulatory_Proteins"/>
</dbReference>
<keyword evidence="3" id="KW-0805">Transcription regulation</keyword>
<feature type="compositionally biased region" description="Polar residues" evidence="7">
    <location>
        <begin position="426"/>
        <end position="441"/>
    </location>
</feature>
<evidence type="ECO:0000256" key="4">
    <source>
        <dbReference type="ARBA" id="ARBA00023125"/>
    </source>
</evidence>
<keyword evidence="6" id="KW-0539">Nucleus</keyword>
<protein>
    <recommendedName>
        <fullName evidence="8">Zn(2)-C6 fungal-type domain-containing protein</fullName>
    </recommendedName>
</protein>
<dbReference type="GO" id="GO:0003677">
    <property type="term" value="F:DNA binding"/>
    <property type="evidence" value="ECO:0007669"/>
    <property type="project" value="UniProtKB-KW"/>
</dbReference>
<keyword evidence="1" id="KW-0479">Metal-binding</keyword>
<dbReference type="CDD" id="cd00067">
    <property type="entry name" value="GAL4"/>
    <property type="match status" value="1"/>
</dbReference>
<evidence type="ECO:0000256" key="6">
    <source>
        <dbReference type="ARBA" id="ARBA00023242"/>
    </source>
</evidence>
<evidence type="ECO:0000256" key="2">
    <source>
        <dbReference type="ARBA" id="ARBA00022833"/>
    </source>
</evidence>
<proteinExistence type="predicted"/>
<dbReference type="EMBL" id="MU404356">
    <property type="protein sequence ID" value="KAI1611280.1"/>
    <property type="molecule type" value="Genomic_DNA"/>
</dbReference>
<sequence>MGPVVQARNARRDPHTGRAKVKTGCRTCKLRRVKCDEGRPVCGRCSSAGRVCEGYGIWGGGSLCAYRAASTRSSATSSASASVSPSPPACISILAIGLEEGHHYDWFRCRTATKIPGMFVSASFWNTVVFQACLSEPAVLHAALTLSCVHKSAICCTDDNPESTTDNLDNQETFLLQQYLKAIRHLRPLLSKRDRNSVRIALVACVLFVCLEFLRGYFQTAQAHLQNGLKVLAETRAGGSTCGNSSVLPLQARGEVVDEHIVEALYRLHVQVELFNSTYQEPCLVLQQPRLVSSPIRFDTVTEASKGMDGLLNRILCLSQQASQPKSSQTASSQYPSTLSSCQQRINADLRHWLDAFEASAEALRKEAQLKPFICELLRGYHTMATIMADACLHGYDEAIFDSYTEQFVAIVAVFSNHRGTRPSCDDSSNPQETRPATVTSQASCQGLNMARSVIDIGWIPPLYYTALKCRVPRVRLQAIQLLESTSHREGIWDSRIAARVCRKVMELEEGTCHDAVYTQNELQVCSSLSQQDPLMSTVPRSCRVNEVKVVLPNSPTDSLFLVCRRRLDTGAWKEWTEECNSPWT</sequence>
<evidence type="ECO:0000259" key="8">
    <source>
        <dbReference type="PROSITE" id="PS50048"/>
    </source>
</evidence>
<dbReference type="Pfam" id="PF00172">
    <property type="entry name" value="Zn_clus"/>
    <property type="match status" value="1"/>
</dbReference>
<dbReference type="GO" id="GO:0000981">
    <property type="term" value="F:DNA-binding transcription factor activity, RNA polymerase II-specific"/>
    <property type="evidence" value="ECO:0007669"/>
    <property type="project" value="InterPro"/>
</dbReference>
<accession>A0AAN6DR13</accession>
<dbReference type="Proteomes" id="UP001203852">
    <property type="component" value="Unassembled WGS sequence"/>
</dbReference>
<reference evidence="9" key="1">
    <citation type="journal article" date="2022" name="bioRxiv">
        <title>Deciphering the potential niche of two novel black yeast fungi from a biological soil crust based on their genomes, phenotypes, and melanin regulation.</title>
        <authorList>
            <consortium name="DOE Joint Genome Institute"/>
            <person name="Carr E.C."/>
            <person name="Barton Q."/>
            <person name="Grambo S."/>
            <person name="Sullivan M."/>
            <person name="Renfro C.M."/>
            <person name="Kuo A."/>
            <person name="Pangilinan J."/>
            <person name="Lipzen A."/>
            <person name="Keymanesh K."/>
            <person name="Savage E."/>
            <person name="Barry K."/>
            <person name="Grigoriev I.V."/>
            <person name="Riekhof W.R."/>
            <person name="Harris S.S."/>
        </authorList>
    </citation>
    <scope>NUCLEOTIDE SEQUENCE</scope>
    <source>
        <strain evidence="9">JF 03-4F</strain>
    </source>
</reference>
<dbReference type="InterPro" id="IPR036864">
    <property type="entry name" value="Zn2-C6_fun-type_DNA-bd_sf"/>
</dbReference>
<keyword evidence="2" id="KW-0862">Zinc</keyword>
<dbReference type="PANTHER" id="PTHR36206">
    <property type="entry name" value="ASPERCRYPTIN BIOSYNTHESIS CLUSTER-SPECIFIC TRANSCRIPTION REGULATOR ATNN-RELATED"/>
    <property type="match status" value="1"/>
</dbReference>
<keyword evidence="5" id="KW-0804">Transcription</keyword>
<dbReference type="PROSITE" id="PS00463">
    <property type="entry name" value="ZN2_CY6_FUNGAL_1"/>
    <property type="match status" value="1"/>
</dbReference>
<dbReference type="InterPro" id="IPR001138">
    <property type="entry name" value="Zn2Cys6_DnaBD"/>
</dbReference>
<keyword evidence="4" id="KW-0238">DNA-binding</keyword>
<dbReference type="Pfam" id="PF11951">
    <property type="entry name" value="Fungal_trans_2"/>
    <property type="match status" value="1"/>
</dbReference>
<dbReference type="SUPFAM" id="SSF57701">
    <property type="entry name" value="Zn2/Cys6 DNA-binding domain"/>
    <property type="match status" value="1"/>
</dbReference>
<dbReference type="GO" id="GO:0008270">
    <property type="term" value="F:zinc ion binding"/>
    <property type="evidence" value="ECO:0007669"/>
    <property type="project" value="InterPro"/>
</dbReference>
<dbReference type="AlphaFoldDB" id="A0AAN6DR13"/>
<organism evidence="9 10">
    <name type="scientific">Exophiala viscosa</name>
    <dbReference type="NCBI Taxonomy" id="2486360"/>
    <lineage>
        <taxon>Eukaryota</taxon>
        <taxon>Fungi</taxon>
        <taxon>Dikarya</taxon>
        <taxon>Ascomycota</taxon>
        <taxon>Pezizomycotina</taxon>
        <taxon>Eurotiomycetes</taxon>
        <taxon>Chaetothyriomycetidae</taxon>
        <taxon>Chaetothyriales</taxon>
        <taxon>Herpotrichiellaceae</taxon>
        <taxon>Exophiala</taxon>
    </lineage>
</organism>
<comment type="caution">
    <text evidence="9">The sequence shown here is derived from an EMBL/GenBank/DDBJ whole genome shotgun (WGS) entry which is preliminary data.</text>
</comment>
<evidence type="ECO:0000256" key="1">
    <source>
        <dbReference type="ARBA" id="ARBA00022723"/>
    </source>
</evidence>
<dbReference type="PROSITE" id="PS50048">
    <property type="entry name" value="ZN2_CY6_FUNGAL_2"/>
    <property type="match status" value="1"/>
</dbReference>
<feature type="domain" description="Zn(2)-C6 fungal-type" evidence="8">
    <location>
        <begin position="24"/>
        <end position="52"/>
    </location>
</feature>
<evidence type="ECO:0000313" key="9">
    <source>
        <dbReference type="EMBL" id="KAI1611280.1"/>
    </source>
</evidence>
<evidence type="ECO:0000256" key="5">
    <source>
        <dbReference type="ARBA" id="ARBA00023163"/>
    </source>
</evidence>
<evidence type="ECO:0000313" key="10">
    <source>
        <dbReference type="Proteomes" id="UP001203852"/>
    </source>
</evidence>
<dbReference type="InterPro" id="IPR021858">
    <property type="entry name" value="Fun_TF"/>
</dbReference>
<name>A0AAN6DR13_9EURO</name>
<evidence type="ECO:0000256" key="3">
    <source>
        <dbReference type="ARBA" id="ARBA00023015"/>
    </source>
</evidence>
<keyword evidence="10" id="KW-1185">Reference proteome</keyword>
<evidence type="ECO:0000256" key="7">
    <source>
        <dbReference type="SAM" id="MobiDB-lite"/>
    </source>
</evidence>
<dbReference type="PANTHER" id="PTHR36206:SF16">
    <property type="entry name" value="TRANSCRIPTION FACTOR DOMAIN-CONTAINING PROTEIN-RELATED"/>
    <property type="match status" value="1"/>
</dbReference>